<dbReference type="Proteomes" id="UP001516400">
    <property type="component" value="Unassembled WGS sequence"/>
</dbReference>
<evidence type="ECO:0000313" key="2">
    <source>
        <dbReference type="Proteomes" id="UP001516400"/>
    </source>
</evidence>
<dbReference type="EMBL" id="JABFTP020000144">
    <property type="protein sequence ID" value="KAL3281083.1"/>
    <property type="molecule type" value="Genomic_DNA"/>
</dbReference>
<evidence type="ECO:0000313" key="1">
    <source>
        <dbReference type="EMBL" id="KAL3281083.1"/>
    </source>
</evidence>
<protein>
    <recommendedName>
        <fullName evidence="3">FYVE-type zinc finger domain-containing protein</fullName>
    </recommendedName>
</protein>
<dbReference type="AlphaFoldDB" id="A0ABD2NQT5"/>
<sequence length="178" mass="20817">MSNIIFFFRESKWHCTVCGEYFKSVRFVLGRVEFIVCDQCNRKVCKSTCSSTNLDGAWICQTCSERTDSWIDGAFRVVEPFTKALRARMSLIDEPPDEVEEDLETRKIKEKEQVRDFIERLVNNLIGENVDDASINKIYDDVNYETMFKKYHQDLSDILTDLGTSLHISFTCKLNRIR</sequence>
<accession>A0ABD2NQT5</accession>
<organism evidence="1 2">
    <name type="scientific">Cryptolaemus montrouzieri</name>
    <dbReference type="NCBI Taxonomy" id="559131"/>
    <lineage>
        <taxon>Eukaryota</taxon>
        <taxon>Metazoa</taxon>
        <taxon>Ecdysozoa</taxon>
        <taxon>Arthropoda</taxon>
        <taxon>Hexapoda</taxon>
        <taxon>Insecta</taxon>
        <taxon>Pterygota</taxon>
        <taxon>Neoptera</taxon>
        <taxon>Endopterygota</taxon>
        <taxon>Coleoptera</taxon>
        <taxon>Polyphaga</taxon>
        <taxon>Cucujiformia</taxon>
        <taxon>Coccinelloidea</taxon>
        <taxon>Coccinellidae</taxon>
        <taxon>Scymninae</taxon>
        <taxon>Scymnini</taxon>
        <taxon>Cryptolaemus</taxon>
    </lineage>
</organism>
<dbReference type="Gene3D" id="3.30.40.10">
    <property type="entry name" value="Zinc/RING finger domain, C3HC4 (zinc finger)"/>
    <property type="match status" value="1"/>
</dbReference>
<name>A0ABD2NQT5_9CUCU</name>
<keyword evidence="2" id="KW-1185">Reference proteome</keyword>
<proteinExistence type="predicted"/>
<gene>
    <name evidence="1" type="ORF">HHI36_004307</name>
</gene>
<dbReference type="InterPro" id="IPR013083">
    <property type="entry name" value="Znf_RING/FYVE/PHD"/>
</dbReference>
<evidence type="ECO:0008006" key="3">
    <source>
        <dbReference type="Google" id="ProtNLM"/>
    </source>
</evidence>
<comment type="caution">
    <text evidence="1">The sequence shown here is derived from an EMBL/GenBank/DDBJ whole genome shotgun (WGS) entry which is preliminary data.</text>
</comment>
<reference evidence="1 2" key="1">
    <citation type="journal article" date="2021" name="BMC Biol.">
        <title>Horizontally acquired antibacterial genes associated with adaptive radiation of ladybird beetles.</title>
        <authorList>
            <person name="Li H.S."/>
            <person name="Tang X.F."/>
            <person name="Huang Y.H."/>
            <person name="Xu Z.Y."/>
            <person name="Chen M.L."/>
            <person name="Du X.Y."/>
            <person name="Qiu B.Y."/>
            <person name="Chen P.T."/>
            <person name="Zhang W."/>
            <person name="Slipinski A."/>
            <person name="Escalona H.E."/>
            <person name="Waterhouse R.M."/>
            <person name="Zwick A."/>
            <person name="Pang H."/>
        </authorList>
    </citation>
    <scope>NUCLEOTIDE SEQUENCE [LARGE SCALE GENOMIC DNA]</scope>
    <source>
        <strain evidence="1">SYSU2018</strain>
    </source>
</reference>